<dbReference type="InParanoid" id="G3NPL4"/>
<proteinExistence type="predicted"/>
<dbReference type="Bgee" id="ENSGACG00000005509">
    <property type="expression patterns" value="Expressed in intestinal epithelial cell and 4 other cell types or tissues"/>
</dbReference>
<dbReference type="Ensembl" id="ENSGACT00000007296.1">
    <property type="protein sequence ID" value="ENSGACP00000007278.1"/>
    <property type="gene ID" value="ENSGACG00000005509.1"/>
</dbReference>
<reference evidence="1" key="2">
    <citation type="submission" date="2024-04" db="UniProtKB">
        <authorList>
            <consortium name="Ensembl"/>
        </authorList>
    </citation>
    <scope>IDENTIFICATION</scope>
</reference>
<organism evidence="1">
    <name type="scientific">Gasterosteus aculeatus</name>
    <name type="common">Three-spined stickleback</name>
    <dbReference type="NCBI Taxonomy" id="69293"/>
    <lineage>
        <taxon>Eukaryota</taxon>
        <taxon>Metazoa</taxon>
        <taxon>Chordata</taxon>
        <taxon>Craniata</taxon>
        <taxon>Vertebrata</taxon>
        <taxon>Euteleostomi</taxon>
        <taxon>Actinopterygii</taxon>
        <taxon>Neopterygii</taxon>
        <taxon>Teleostei</taxon>
        <taxon>Neoteleostei</taxon>
        <taxon>Acanthomorphata</taxon>
        <taxon>Eupercaria</taxon>
        <taxon>Perciformes</taxon>
        <taxon>Cottioidei</taxon>
        <taxon>Gasterosteales</taxon>
        <taxon>Gasterosteidae</taxon>
        <taxon>Gasterosteus</taxon>
    </lineage>
</organism>
<reference evidence="1" key="1">
    <citation type="submission" date="2006-01" db="EMBL/GenBank/DDBJ databases">
        <authorList>
            <person name="Lindblad-Toh K."/>
            <person name="Mauceli E."/>
            <person name="Grabherr M."/>
            <person name="Chang J.L."/>
            <person name="Lander E.S."/>
        </authorList>
    </citation>
    <scope>NUCLEOTIDE SEQUENCE [LARGE SCALE GENOMIC DNA]</scope>
</reference>
<accession>G3NPL4</accession>
<protein>
    <submittedName>
        <fullName evidence="1">Uncharacterized protein</fullName>
    </submittedName>
</protein>
<dbReference type="AlphaFoldDB" id="G3NPL4"/>
<name>G3NPL4_GASAC</name>
<sequence length="125" mass="14325">HSHVGEVLTTRALTSYLSTNCLSISRPDLYSVRHVRTERQRRSCDRSGNHLVGFTPQFSQTAQLLSAALKRLKYQFPCSFLIDYSNCHHETVQPSYDWRLKKMSRCRQAASARDEEGDASLMGYP</sequence>
<evidence type="ECO:0000313" key="1">
    <source>
        <dbReference type="Ensembl" id="ENSGACP00000007278.1"/>
    </source>
</evidence>